<keyword evidence="4" id="KW-1185">Reference proteome</keyword>
<dbReference type="InterPro" id="IPR011333">
    <property type="entry name" value="SKP1/BTB/POZ_sf"/>
</dbReference>
<dbReference type="Gene3D" id="3.30.710.10">
    <property type="entry name" value="Potassium Channel Kv1.1, Chain A"/>
    <property type="match status" value="1"/>
</dbReference>
<dbReference type="InterPro" id="IPR000210">
    <property type="entry name" value="BTB/POZ_dom"/>
</dbReference>
<dbReference type="CDD" id="cd18186">
    <property type="entry name" value="BTB_POZ_ZBTB_KLHL-like"/>
    <property type="match status" value="1"/>
</dbReference>
<name>A0AAW0ANC2_9AGAR</name>
<dbReference type="EMBL" id="JAWWNJ010000057">
    <property type="protein sequence ID" value="KAK7014201.1"/>
    <property type="molecule type" value="Genomic_DNA"/>
</dbReference>
<protein>
    <recommendedName>
        <fullName evidence="2">BTB domain-containing protein</fullName>
    </recommendedName>
</protein>
<reference evidence="3 4" key="1">
    <citation type="journal article" date="2024" name="J Genomics">
        <title>Draft genome sequencing and assembly of Favolaschia claudopus CIRM-BRFM 2984 isolated from oak limbs.</title>
        <authorList>
            <person name="Navarro D."/>
            <person name="Drula E."/>
            <person name="Chaduli D."/>
            <person name="Cazenave R."/>
            <person name="Ahrendt S."/>
            <person name="Wang J."/>
            <person name="Lipzen A."/>
            <person name="Daum C."/>
            <person name="Barry K."/>
            <person name="Grigoriev I.V."/>
            <person name="Favel A."/>
            <person name="Rosso M.N."/>
            <person name="Martin F."/>
        </authorList>
    </citation>
    <scope>NUCLEOTIDE SEQUENCE [LARGE SCALE GENOMIC DNA]</scope>
    <source>
        <strain evidence="3 4">CIRM-BRFM 2984</strain>
    </source>
</reference>
<dbReference type="SUPFAM" id="SSF54695">
    <property type="entry name" value="POZ domain"/>
    <property type="match status" value="1"/>
</dbReference>
<evidence type="ECO:0000259" key="2">
    <source>
        <dbReference type="PROSITE" id="PS50097"/>
    </source>
</evidence>
<feature type="compositionally biased region" description="Basic and acidic residues" evidence="1">
    <location>
        <begin position="243"/>
        <end position="252"/>
    </location>
</feature>
<organism evidence="3 4">
    <name type="scientific">Favolaschia claudopus</name>
    <dbReference type="NCBI Taxonomy" id="2862362"/>
    <lineage>
        <taxon>Eukaryota</taxon>
        <taxon>Fungi</taxon>
        <taxon>Dikarya</taxon>
        <taxon>Basidiomycota</taxon>
        <taxon>Agaricomycotina</taxon>
        <taxon>Agaricomycetes</taxon>
        <taxon>Agaricomycetidae</taxon>
        <taxon>Agaricales</taxon>
        <taxon>Marasmiineae</taxon>
        <taxon>Mycenaceae</taxon>
        <taxon>Favolaschia</taxon>
    </lineage>
</organism>
<dbReference type="PROSITE" id="PS50097">
    <property type="entry name" value="BTB"/>
    <property type="match status" value="1"/>
</dbReference>
<proteinExistence type="predicted"/>
<accession>A0AAW0ANC2</accession>
<evidence type="ECO:0000313" key="3">
    <source>
        <dbReference type="EMBL" id="KAK7014201.1"/>
    </source>
</evidence>
<feature type="region of interest" description="Disordered" evidence="1">
    <location>
        <begin position="216"/>
        <end position="263"/>
    </location>
</feature>
<dbReference type="AlphaFoldDB" id="A0AAW0ANC2"/>
<sequence length="263" mass="29054">MTDTRTTLQGVKPHEKYHLNGGDLHIIAEDREFCVHRYFFERDSAKFRGLLASPSPGQPRKGSSHLTAIKLDGVSVKEFEIFLWVFYNPTYSLYDTTVSEWSCILHLGHEWQFAEVEKLAVRELEKMPMPVVDRIVLYQEHNVSEDLLLPHFATVCARGSPLNLDESERLGMSTVVLLNQTMHFNYTKSSPTAKTANTALAVKILAHIDEVGTAKANGTPTSDLSNAPNGFAKGKGASDSESESNKRGEKSKKGSGNGTGGRT</sequence>
<evidence type="ECO:0000313" key="4">
    <source>
        <dbReference type="Proteomes" id="UP001362999"/>
    </source>
</evidence>
<evidence type="ECO:0000256" key="1">
    <source>
        <dbReference type="SAM" id="MobiDB-lite"/>
    </source>
</evidence>
<comment type="caution">
    <text evidence="3">The sequence shown here is derived from an EMBL/GenBank/DDBJ whole genome shotgun (WGS) entry which is preliminary data.</text>
</comment>
<feature type="compositionally biased region" description="Polar residues" evidence="1">
    <location>
        <begin position="216"/>
        <end position="228"/>
    </location>
</feature>
<gene>
    <name evidence="3" type="ORF">R3P38DRAFT_2638284</name>
</gene>
<dbReference type="Proteomes" id="UP001362999">
    <property type="component" value="Unassembled WGS sequence"/>
</dbReference>
<feature type="domain" description="BTB" evidence="2">
    <location>
        <begin position="22"/>
        <end position="95"/>
    </location>
</feature>
<dbReference type="Pfam" id="PF00651">
    <property type="entry name" value="BTB"/>
    <property type="match status" value="1"/>
</dbReference>